<comment type="caution">
    <text evidence="2">The sequence shown here is derived from an EMBL/GenBank/DDBJ whole genome shotgun (WGS) entry which is preliminary data.</text>
</comment>
<dbReference type="InterPro" id="IPR036770">
    <property type="entry name" value="Ankyrin_rpt-contain_sf"/>
</dbReference>
<dbReference type="InterPro" id="IPR029071">
    <property type="entry name" value="Ubiquitin-like_domsf"/>
</dbReference>
<evidence type="ECO:0000259" key="1">
    <source>
        <dbReference type="PROSITE" id="PS50053"/>
    </source>
</evidence>
<evidence type="ECO:0000313" key="3">
    <source>
        <dbReference type="Proteomes" id="UP001642484"/>
    </source>
</evidence>
<dbReference type="Gene3D" id="1.25.40.20">
    <property type="entry name" value="Ankyrin repeat-containing domain"/>
    <property type="match status" value="1"/>
</dbReference>
<proteinExistence type="predicted"/>
<name>A0ABP0N7M4_9DINO</name>
<reference evidence="2 3" key="1">
    <citation type="submission" date="2024-02" db="EMBL/GenBank/DDBJ databases">
        <authorList>
            <person name="Chen Y."/>
            <person name="Shah S."/>
            <person name="Dougan E. K."/>
            <person name="Thang M."/>
            <person name="Chan C."/>
        </authorList>
    </citation>
    <scope>NUCLEOTIDE SEQUENCE [LARGE SCALE GENOMIC DNA]</scope>
</reference>
<dbReference type="CDD" id="cd17039">
    <property type="entry name" value="Ubl_ubiquitin_like"/>
    <property type="match status" value="1"/>
</dbReference>
<dbReference type="EMBL" id="CAXAMN010021418">
    <property type="protein sequence ID" value="CAK9059433.1"/>
    <property type="molecule type" value="Genomic_DNA"/>
</dbReference>
<feature type="domain" description="Ubiquitin-like" evidence="1">
    <location>
        <begin position="6"/>
        <end position="57"/>
    </location>
</feature>
<protein>
    <recommendedName>
        <fullName evidence="1">Ubiquitin-like domain-containing protein</fullName>
    </recommendedName>
</protein>
<keyword evidence="3" id="KW-1185">Reference proteome</keyword>
<dbReference type="SUPFAM" id="SSF48403">
    <property type="entry name" value="Ankyrin repeat"/>
    <property type="match status" value="1"/>
</dbReference>
<organism evidence="2 3">
    <name type="scientific">Durusdinium trenchii</name>
    <dbReference type="NCBI Taxonomy" id="1381693"/>
    <lineage>
        <taxon>Eukaryota</taxon>
        <taxon>Sar</taxon>
        <taxon>Alveolata</taxon>
        <taxon>Dinophyceae</taxon>
        <taxon>Suessiales</taxon>
        <taxon>Symbiodiniaceae</taxon>
        <taxon>Durusdinium</taxon>
    </lineage>
</organism>
<dbReference type="SUPFAM" id="SSF54236">
    <property type="entry name" value="Ubiquitin-like"/>
    <property type="match status" value="1"/>
</dbReference>
<dbReference type="Gene3D" id="3.10.20.90">
    <property type="entry name" value="Phosphatidylinositol 3-kinase Catalytic Subunit, Chain A, domain 1"/>
    <property type="match status" value="1"/>
</dbReference>
<evidence type="ECO:0000313" key="2">
    <source>
        <dbReference type="EMBL" id="CAK9059433.1"/>
    </source>
</evidence>
<dbReference type="InterPro" id="IPR000626">
    <property type="entry name" value="Ubiquitin-like_dom"/>
</dbReference>
<accession>A0ABP0N7M4</accession>
<dbReference type="PROSITE" id="PS50053">
    <property type="entry name" value="UBIQUITIN_2"/>
    <property type="match status" value="1"/>
</dbReference>
<sequence length="351" mass="38635">MADLDVELRVVTMSGRQVDLTMAPEKSIGEVRQKISEILDIGKWQLRLVHEGASLKEGFLHDLMKPGTCLELLALVVEEPEMLERCKLLHKCFNNRQFVYCYGSLRQVSQVVKTEKEAILNGDVAFHFEGDNLLELLLKNWKVQDIEEPMSWLLSGGASVNQCSSDGCTPLLSACARGLGKAGLILLQHGAKAHETGPNGEDSLTSALKFFARTPVKPRSCEEDMDLGRLCCLLRASDIDRGNRTLNVLERARLALSQAAIELGLCASVGTTLNKQMILDRAFDVEKSSLEAGAGEDLWAGWPGAFFSFSQPLSQDSAWDDSFSLARARILSHWTDSGQMEVDNDGAVYMG</sequence>
<gene>
    <name evidence="2" type="ORF">CCMP2556_LOCUS29264</name>
</gene>
<dbReference type="Proteomes" id="UP001642484">
    <property type="component" value="Unassembled WGS sequence"/>
</dbReference>